<dbReference type="SUPFAM" id="SSF53822">
    <property type="entry name" value="Periplasmic binding protein-like I"/>
    <property type="match status" value="1"/>
</dbReference>
<keyword evidence="2" id="KW-0812">Transmembrane</keyword>
<evidence type="ECO:0000256" key="6">
    <source>
        <dbReference type="ARBA" id="ARBA00023170"/>
    </source>
</evidence>
<accession>A0A3B2W7Y7</accession>
<name>A0A3B2W7Y7_MOUSE</name>
<protein>
    <submittedName>
        <fullName evidence="9">Vomeronasal 2, receptor 107</fullName>
    </submittedName>
</protein>
<dbReference type="PANTHER" id="PTHR24061">
    <property type="entry name" value="CALCIUM-SENSING RECEPTOR-RELATED"/>
    <property type="match status" value="1"/>
</dbReference>
<evidence type="ECO:0000256" key="5">
    <source>
        <dbReference type="ARBA" id="ARBA00023136"/>
    </source>
</evidence>
<evidence type="ECO:0000256" key="8">
    <source>
        <dbReference type="SAM" id="SignalP"/>
    </source>
</evidence>
<evidence type="ECO:0000313" key="9">
    <source>
        <dbReference type="Ensembl" id="ENSMUSP00000156773.2"/>
    </source>
</evidence>
<dbReference type="FunFam" id="3.40.50.2300:FF:000474">
    <property type="entry name" value="Vomeronasal 2, receptor 82"/>
    <property type="match status" value="1"/>
</dbReference>
<dbReference type="GO" id="GO:0004930">
    <property type="term" value="F:G protein-coupled receptor activity"/>
    <property type="evidence" value="ECO:0007669"/>
    <property type="project" value="InterPro"/>
</dbReference>
<reference evidence="9" key="4">
    <citation type="submission" date="2025-09" db="UniProtKB">
        <authorList>
            <consortium name="Ensembl"/>
        </authorList>
    </citation>
    <scope>IDENTIFICATION</scope>
    <source>
        <strain evidence="9">C57BL/6J</strain>
    </source>
</reference>
<feature type="signal peptide" evidence="8">
    <location>
        <begin position="1"/>
        <end position="19"/>
    </location>
</feature>
<dbReference type="ExpressionAtlas" id="A0A3B2W7Y7">
    <property type="expression patterns" value="baseline and differential"/>
</dbReference>
<evidence type="ECO:0000256" key="3">
    <source>
        <dbReference type="ARBA" id="ARBA00022729"/>
    </source>
</evidence>
<dbReference type="AGR" id="MGI:1316664"/>
<dbReference type="GeneTree" id="ENSGT00950000183069"/>
<dbReference type="GO" id="GO:0016020">
    <property type="term" value="C:membrane"/>
    <property type="evidence" value="ECO:0007669"/>
    <property type="project" value="UniProtKB-SubCell"/>
</dbReference>
<dbReference type="Ensembl" id="ENSMUST00000233836.2">
    <property type="protein sequence ID" value="ENSMUSP00000156773.2"/>
    <property type="gene ID" value="ENSMUSG00000056910.6"/>
</dbReference>
<organism evidence="9 11">
    <name type="scientific">Mus musculus</name>
    <name type="common">Mouse</name>
    <dbReference type="NCBI Taxonomy" id="10090"/>
    <lineage>
        <taxon>Eukaryota</taxon>
        <taxon>Metazoa</taxon>
        <taxon>Chordata</taxon>
        <taxon>Craniata</taxon>
        <taxon>Vertebrata</taxon>
        <taxon>Euteleostomi</taxon>
        <taxon>Mammalia</taxon>
        <taxon>Eutheria</taxon>
        <taxon>Euarchontoglires</taxon>
        <taxon>Glires</taxon>
        <taxon>Rodentia</taxon>
        <taxon>Myomorpha</taxon>
        <taxon>Muroidea</taxon>
        <taxon>Muridae</taxon>
        <taxon>Murinae</taxon>
        <taxon>Mus</taxon>
        <taxon>Mus</taxon>
    </lineage>
</organism>
<comment type="subcellular location">
    <subcellularLocation>
        <location evidence="1">Membrane</location>
        <topology evidence="1">Multi-pass membrane protein</topology>
    </subcellularLocation>
</comment>
<feature type="chain" id="PRO_5017267947" evidence="8">
    <location>
        <begin position="20"/>
        <end position="196"/>
    </location>
</feature>
<reference evidence="9 11" key="2">
    <citation type="journal article" date="2011" name="PLoS Biol.">
        <title>Modernizing reference genome assemblies.</title>
        <authorList>
            <person name="Church D.M."/>
            <person name="Schneider V.A."/>
            <person name="Graves T."/>
            <person name="Auger K."/>
            <person name="Cunningham F."/>
            <person name="Bouk N."/>
            <person name="Chen H.C."/>
            <person name="Agarwala R."/>
            <person name="McLaren W.M."/>
            <person name="Ritchie G.R."/>
            <person name="Albracht D."/>
            <person name="Kremitzki M."/>
            <person name="Rock S."/>
            <person name="Kotkiewicz H."/>
            <person name="Kremitzki C."/>
            <person name="Wollam A."/>
            <person name="Trani L."/>
            <person name="Fulton L."/>
            <person name="Fulton R."/>
            <person name="Matthews L."/>
            <person name="Whitehead S."/>
            <person name="Chow W."/>
            <person name="Torrance J."/>
            <person name="Dunn M."/>
            <person name="Harden G."/>
            <person name="Threadgold G."/>
            <person name="Wood J."/>
            <person name="Collins J."/>
            <person name="Heath P."/>
            <person name="Griffiths G."/>
            <person name="Pelan S."/>
            <person name="Grafham D."/>
            <person name="Eichler E.E."/>
            <person name="Weinstock G."/>
            <person name="Mardis E.R."/>
            <person name="Wilson R.K."/>
            <person name="Howe K."/>
            <person name="Flicek P."/>
            <person name="Hubbard T."/>
        </authorList>
    </citation>
    <scope>NUCLEOTIDE SEQUENCE [LARGE SCALE GENOMIC DNA]</scope>
    <source>
        <strain evidence="9 11">C57BL/6J</strain>
    </source>
</reference>
<keyword evidence="3 8" id="KW-0732">Signal</keyword>
<dbReference type="SMR" id="A0A3B2W7Y7"/>
<dbReference type="MGI" id="MGI:1316664">
    <property type="gene designation" value="Vmn2r107"/>
</dbReference>
<keyword evidence="6" id="KW-0675">Receptor</keyword>
<evidence type="ECO:0000256" key="2">
    <source>
        <dbReference type="ARBA" id="ARBA00022692"/>
    </source>
</evidence>
<dbReference type="PANTHER" id="PTHR24061:SF570">
    <property type="entry name" value="VOMERONASAL 2, RECEPTOR 100-RELATED"/>
    <property type="match status" value="1"/>
</dbReference>
<dbReference type="OrthoDB" id="5984008at2759"/>
<dbReference type="InterPro" id="IPR028082">
    <property type="entry name" value="Peripla_BP_I"/>
</dbReference>
<dbReference type="InterPro" id="IPR000337">
    <property type="entry name" value="GPCR_3"/>
</dbReference>
<reference evidence="9" key="3">
    <citation type="submission" date="2025-08" db="UniProtKB">
        <authorList>
            <consortium name="Ensembl"/>
        </authorList>
    </citation>
    <scope>IDENTIFICATION</scope>
    <source>
        <strain evidence="9">C57BL/6J</strain>
    </source>
</reference>
<sequence length="196" mass="23051">MFSWIFIFLLLQIPKFVSSDLKFNVNRCYFEITEEFHHEGDVMIGAFFPVHTFYTEKKRPHSTIPYQYLDGYIQYNFKNYQYILALLFAIEEINGNPNLLPNISLGFDFYNVRFTEKETLMNTVIWLTAHVQRKVLPNYNCKKSNFTAAITGTSWITSAQIGTLLQLFKFPQVRKFGSWVLKVSSLFHIIGVFKLK</sequence>
<dbReference type="Bgee" id="ENSMUSG00000056910">
    <property type="expression patterns" value="Expressed in spermatid"/>
</dbReference>
<dbReference type="PRINTS" id="PR00248">
    <property type="entry name" value="GPCRMGR"/>
</dbReference>
<evidence type="ECO:0000256" key="4">
    <source>
        <dbReference type="ARBA" id="ARBA00022989"/>
    </source>
</evidence>
<dbReference type="VEuPathDB" id="HostDB:ENSMUSG00000056910"/>
<evidence type="ECO:0000313" key="10">
    <source>
        <dbReference type="MGI" id="MGI:1316664"/>
    </source>
</evidence>
<evidence type="ECO:0000313" key="11">
    <source>
        <dbReference type="Proteomes" id="UP000000589"/>
    </source>
</evidence>
<dbReference type="AlphaFoldDB" id="A0A3B2W7Y7"/>
<keyword evidence="7" id="KW-0325">Glycoprotein</keyword>
<keyword evidence="5" id="KW-0472">Membrane</keyword>
<keyword evidence="11" id="KW-1185">Reference proteome</keyword>
<evidence type="ECO:0000256" key="1">
    <source>
        <dbReference type="ARBA" id="ARBA00004141"/>
    </source>
</evidence>
<dbReference type="Gene3D" id="3.40.50.2300">
    <property type="match status" value="1"/>
</dbReference>
<gene>
    <name evidence="9 10" type="primary">Vmn2r107</name>
</gene>
<evidence type="ECO:0000256" key="7">
    <source>
        <dbReference type="ARBA" id="ARBA00023180"/>
    </source>
</evidence>
<proteinExistence type="predicted"/>
<dbReference type="InterPro" id="IPR000068">
    <property type="entry name" value="GPCR_3_Ca_sens_rcpt-rel"/>
</dbReference>
<keyword evidence="4" id="KW-1133">Transmembrane helix</keyword>
<reference evidence="9 11" key="1">
    <citation type="journal article" date="2009" name="PLoS Biol.">
        <title>Lineage-specific biology revealed by a finished genome assembly of the mouse.</title>
        <authorList>
            <consortium name="Mouse Genome Sequencing Consortium"/>
            <person name="Church D.M."/>
            <person name="Goodstadt L."/>
            <person name="Hillier L.W."/>
            <person name="Zody M.C."/>
            <person name="Goldstein S."/>
            <person name="She X."/>
            <person name="Bult C.J."/>
            <person name="Agarwala R."/>
            <person name="Cherry J.L."/>
            <person name="DiCuccio M."/>
            <person name="Hlavina W."/>
            <person name="Kapustin Y."/>
            <person name="Meric P."/>
            <person name="Maglott D."/>
            <person name="Birtle Z."/>
            <person name="Marques A.C."/>
            <person name="Graves T."/>
            <person name="Zhou S."/>
            <person name="Teague B."/>
            <person name="Potamousis K."/>
            <person name="Churas C."/>
            <person name="Place M."/>
            <person name="Herschleb J."/>
            <person name="Runnheim R."/>
            <person name="Forrest D."/>
            <person name="Amos-Landgraf J."/>
            <person name="Schwartz D.C."/>
            <person name="Cheng Z."/>
            <person name="Lindblad-Toh K."/>
            <person name="Eichler E.E."/>
            <person name="Ponting C.P."/>
        </authorList>
    </citation>
    <scope>NUCLEOTIDE SEQUENCE [LARGE SCALE GENOMIC DNA]</scope>
    <source>
        <strain evidence="9 11">C57BL/6J</strain>
    </source>
</reference>
<dbReference type="Proteomes" id="UP000000589">
    <property type="component" value="Chromosome 17"/>
</dbReference>